<dbReference type="Proteomes" id="UP001167796">
    <property type="component" value="Unassembled WGS sequence"/>
</dbReference>
<protein>
    <submittedName>
        <fullName evidence="2">Uncharacterized protein</fullName>
    </submittedName>
</protein>
<evidence type="ECO:0000313" key="2">
    <source>
        <dbReference type="EMBL" id="MDO7844737.1"/>
    </source>
</evidence>
<keyword evidence="1" id="KW-1133">Transmembrane helix</keyword>
<gene>
    <name evidence="2" type="ORF">Q5H92_00090</name>
</gene>
<feature type="transmembrane region" description="Helical" evidence="1">
    <location>
        <begin position="125"/>
        <end position="150"/>
    </location>
</feature>
<sequence length="159" mass="17299">MLFYWLTSFGCAAAGYGLLWSLLPGHRVFGAPYGMYLYHTAHPLAYIALCCGVFGPLAAGATDAFGRRGRWGRAGVVALLALATVGLSAPLGGMLWEWHDMRAGYFPADWARVLFLNGARDGLTVGWFIVLLSVPYNVLGLLVCYGLLAARARRFPARR</sequence>
<dbReference type="RefSeq" id="WP_305009394.1">
    <property type="nucleotide sequence ID" value="NZ_JAUQSX010000001.1"/>
</dbReference>
<proteinExistence type="predicted"/>
<feature type="transmembrane region" description="Helical" evidence="1">
    <location>
        <begin position="77"/>
        <end position="96"/>
    </location>
</feature>
<keyword evidence="1" id="KW-0812">Transmembrane</keyword>
<evidence type="ECO:0000313" key="3">
    <source>
        <dbReference type="Proteomes" id="UP001167796"/>
    </source>
</evidence>
<reference evidence="2" key="1">
    <citation type="submission" date="2023-07" db="EMBL/GenBank/DDBJ databases">
        <authorList>
            <person name="Kim M.K."/>
        </authorList>
    </citation>
    <scope>NUCLEOTIDE SEQUENCE</scope>
    <source>
        <strain evidence="2">M29</strain>
    </source>
</reference>
<feature type="transmembrane region" description="Helical" evidence="1">
    <location>
        <begin position="46"/>
        <end position="65"/>
    </location>
</feature>
<organism evidence="2 3">
    <name type="scientific">Hymenobacter mellowenesis</name>
    <dbReference type="NCBI Taxonomy" id="3063995"/>
    <lineage>
        <taxon>Bacteria</taxon>
        <taxon>Pseudomonadati</taxon>
        <taxon>Bacteroidota</taxon>
        <taxon>Cytophagia</taxon>
        <taxon>Cytophagales</taxon>
        <taxon>Hymenobacteraceae</taxon>
        <taxon>Hymenobacter</taxon>
    </lineage>
</organism>
<comment type="caution">
    <text evidence="2">The sequence shown here is derived from an EMBL/GenBank/DDBJ whole genome shotgun (WGS) entry which is preliminary data.</text>
</comment>
<dbReference type="EMBL" id="JAUQSX010000001">
    <property type="protein sequence ID" value="MDO7844737.1"/>
    <property type="molecule type" value="Genomic_DNA"/>
</dbReference>
<evidence type="ECO:0000256" key="1">
    <source>
        <dbReference type="SAM" id="Phobius"/>
    </source>
</evidence>
<keyword evidence="1" id="KW-0472">Membrane</keyword>
<keyword evidence="3" id="KW-1185">Reference proteome</keyword>
<name>A0ABT9A4G7_9BACT</name>
<accession>A0ABT9A4G7</accession>